<reference evidence="3 4" key="1">
    <citation type="journal article" date="2020" name="ISME J.">
        <title>Uncovering the hidden diversity of litter-decomposition mechanisms in mushroom-forming fungi.</title>
        <authorList>
            <person name="Floudas D."/>
            <person name="Bentzer J."/>
            <person name="Ahren D."/>
            <person name="Johansson T."/>
            <person name="Persson P."/>
            <person name="Tunlid A."/>
        </authorList>
    </citation>
    <scope>NUCLEOTIDE SEQUENCE [LARGE SCALE GENOMIC DNA]</scope>
    <source>
        <strain evidence="3 4">CBS 175.51</strain>
    </source>
</reference>
<proteinExistence type="predicted"/>
<accession>A0A8H5ERJ6</accession>
<keyword evidence="4" id="KW-1185">Reference proteome</keyword>
<protein>
    <recommendedName>
        <fullName evidence="2">DUF6589 domain-containing protein</fullName>
    </recommendedName>
</protein>
<dbReference type="EMBL" id="JAACJK010000231">
    <property type="protein sequence ID" value="KAF5309790.1"/>
    <property type="molecule type" value="Genomic_DNA"/>
</dbReference>
<feature type="compositionally biased region" description="Acidic residues" evidence="1">
    <location>
        <begin position="187"/>
        <end position="212"/>
    </location>
</feature>
<evidence type="ECO:0000313" key="4">
    <source>
        <dbReference type="Proteomes" id="UP000541558"/>
    </source>
</evidence>
<dbReference type="OrthoDB" id="3207600at2759"/>
<evidence type="ECO:0000256" key="1">
    <source>
        <dbReference type="SAM" id="MobiDB-lite"/>
    </source>
</evidence>
<name>A0A8H5ERJ6_9AGAR</name>
<feature type="domain" description="DUF6589" evidence="2">
    <location>
        <begin position="376"/>
        <end position="494"/>
    </location>
</feature>
<feature type="region of interest" description="Disordered" evidence="1">
    <location>
        <begin position="171"/>
        <end position="231"/>
    </location>
</feature>
<dbReference type="AlphaFoldDB" id="A0A8H5ERJ6"/>
<evidence type="ECO:0000259" key="2">
    <source>
        <dbReference type="Pfam" id="PF20231"/>
    </source>
</evidence>
<evidence type="ECO:0000313" key="3">
    <source>
        <dbReference type="EMBL" id="KAF5309790.1"/>
    </source>
</evidence>
<comment type="caution">
    <text evidence="3">The sequence shown here is derived from an EMBL/GenBank/DDBJ whole genome shotgun (WGS) entry which is preliminary data.</text>
</comment>
<gene>
    <name evidence="3" type="ORF">D9611_013627</name>
</gene>
<dbReference type="Proteomes" id="UP000541558">
    <property type="component" value="Unassembled WGS sequence"/>
</dbReference>
<organism evidence="3 4">
    <name type="scientific">Ephemerocybe angulata</name>
    <dbReference type="NCBI Taxonomy" id="980116"/>
    <lineage>
        <taxon>Eukaryota</taxon>
        <taxon>Fungi</taxon>
        <taxon>Dikarya</taxon>
        <taxon>Basidiomycota</taxon>
        <taxon>Agaricomycotina</taxon>
        <taxon>Agaricomycetes</taxon>
        <taxon>Agaricomycetidae</taxon>
        <taxon>Agaricales</taxon>
        <taxon>Agaricineae</taxon>
        <taxon>Psathyrellaceae</taxon>
        <taxon>Ephemerocybe</taxon>
    </lineage>
</organism>
<sequence length="518" mass="58274">MAAQNTLLYDHTFWKKLCPEGPKLNTTEKQHLILSLMLYLKSSTLDVLEFMFTTDITPVKRRAGRFVAYCPNSLDETRRFPPAVIYRAWHDRYPDAHDDLHDMIIPCAHEIVLQESDNIIQDKALKVTGSQLTHSAFEDMLTPGKLMGMYQQHAPLTWGLLQTISASPNPYRKRKAREAKQNALHEAEDDIASGEELEGLTEQQGEDVDGDAGGDSAPGKDGPSTKMPKGFSRNPEFAGLIAISLLTFARNRSTNALPLLIGLFLKIEGTSARTHQMLSNLGLSVSLKTVERIKESVSDDCVRNARALICSGNLFTIVFDNINLYLRKYQQRITNRNTMIHATNAAVIAIPEEGINKAEARDVKSKLDKRGGRSEATFQDILPTKEDGAFIKKAFVNLIAELLVRYTPGSDKWEDKKVMLEEIAKERPKDRPLPVHKTDTRPFGVFDVNEGSKKGIVELLGEMRERAGMSEDEWSHDVKVFVGDWLSSNNIWRFELRSAFRIQGAWNEPTLSHPSRAN</sequence>
<dbReference type="Pfam" id="PF20231">
    <property type="entry name" value="DUF6589"/>
    <property type="match status" value="1"/>
</dbReference>
<dbReference type="InterPro" id="IPR046496">
    <property type="entry name" value="DUF6589"/>
</dbReference>